<reference evidence="4" key="1">
    <citation type="submission" date="2016-10" db="EMBL/GenBank/DDBJ databases">
        <authorList>
            <person name="Varghese N."/>
            <person name="Submissions S."/>
        </authorList>
    </citation>
    <scope>NUCLEOTIDE SEQUENCE [LARGE SCALE GENOMIC DNA]</scope>
    <source>
        <strain evidence="4">DSM 17616</strain>
    </source>
</reference>
<dbReference type="AlphaFoldDB" id="A0A1H6M5D4"/>
<dbReference type="OrthoDB" id="6172234at2"/>
<keyword evidence="1" id="KW-0472">Membrane</keyword>
<organism evidence="3 4">
    <name type="scientific">Rheinheimera pacifica</name>
    <dbReference type="NCBI Taxonomy" id="173990"/>
    <lineage>
        <taxon>Bacteria</taxon>
        <taxon>Pseudomonadati</taxon>
        <taxon>Pseudomonadota</taxon>
        <taxon>Gammaproteobacteria</taxon>
        <taxon>Chromatiales</taxon>
        <taxon>Chromatiaceae</taxon>
        <taxon>Rheinheimera</taxon>
    </lineage>
</organism>
<keyword evidence="2" id="KW-0732">Signal</keyword>
<keyword evidence="3" id="KW-0167">Capsid protein</keyword>
<dbReference type="InterPro" id="IPR023390">
    <property type="entry name" value="Phage_M13_G8P_capsid_dom_sf"/>
</dbReference>
<dbReference type="SUPFAM" id="SSF57987">
    <property type="entry name" value="Inovirus (filamentous phage) major coat protein"/>
    <property type="match status" value="1"/>
</dbReference>
<dbReference type="PIRSF" id="PIRSF004117">
    <property type="entry name" value="Phage_coat_B"/>
    <property type="match status" value="1"/>
</dbReference>
<dbReference type="EMBL" id="FNXF01000009">
    <property type="protein sequence ID" value="SEH96528.1"/>
    <property type="molecule type" value="Genomic_DNA"/>
</dbReference>
<dbReference type="Proteomes" id="UP000199371">
    <property type="component" value="Unassembled WGS sequence"/>
</dbReference>
<evidence type="ECO:0000313" key="4">
    <source>
        <dbReference type="Proteomes" id="UP000199371"/>
    </source>
</evidence>
<dbReference type="Pfam" id="PF19199">
    <property type="entry name" value="Phage_coatGP8"/>
    <property type="match status" value="1"/>
</dbReference>
<sequence>MKNLKQKAVLAAMLLLSSTAAMADVSAALEAVEADISSFASAGWGFATAVVVALTGIKLFKKFVGRAT</sequence>
<protein>
    <submittedName>
        <fullName evidence="3">Phage major coat protein, Gp8</fullName>
    </submittedName>
</protein>
<keyword evidence="1" id="KW-0812">Transmembrane</keyword>
<feature type="transmembrane region" description="Helical" evidence="1">
    <location>
        <begin position="39"/>
        <end position="60"/>
    </location>
</feature>
<keyword evidence="1" id="KW-1133">Transmembrane helix</keyword>
<dbReference type="RefSeq" id="WP_092793668.1">
    <property type="nucleotide sequence ID" value="NZ_FNXF01000009.1"/>
</dbReference>
<dbReference type="InterPro" id="IPR008020">
    <property type="entry name" value="G8P"/>
</dbReference>
<feature type="chain" id="PRO_5011525129" evidence="2">
    <location>
        <begin position="24"/>
        <end position="68"/>
    </location>
</feature>
<keyword evidence="4" id="KW-1185">Reference proteome</keyword>
<evidence type="ECO:0000256" key="2">
    <source>
        <dbReference type="SAM" id="SignalP"/>
    </source>
</evidence>
<gene>
    <name evidence="3" type="ORF">SAMN05660691_02445</name>
</gene>
<proteinExistence type="predicted"/>
<evidence type="ECO:0000313" key="3">
    <source>
        <dbReference type="EMBL" id="SEH96528.1"/>
    </source>
</evidence>
<name>A0A1H6M5D4_9GAMM</name>
<dbReference type="Gene3D" id="1.20.5.80">
    <property type="match status" value="1"/>
</dbReference>
<accession>A0A1H6M5D4</accession>
<feature type="signal peptide" evidence="2">
    <location>
        <begin position="1"/>
        <end position="23"/>
    </location>
</feature>
<keyword evidence="3" id="KW-0946">Virion</keyword>
<dbReference type="STRING" id="173990.SAMN05660691_02445"/>
<evidence type="ECO:0000256" key="1">
    <source>
        <dbReference type="SAM" id="Phobius"/>
    </source>
</evidence>